<name>G0QYE6_ICHMU</name>
<evidence type="ECO:0000313" key="2">
    <source>
        <dbReference type="EMBL" id="EGR29755.1"/>
    </source>
</evidence>
<feature type="transmembrane region" description="Helical" evidence="1">
    <location>
        <begin position="125"/>
        <end position="144"/>
    </location>
</feature>
<reference evidence="2 3" key="1">
    <citation type="submission" date="2011-07" db="EMBL/GenBank/DDBJ databases">
        <authorList>
            <person name="Coyne R."/>
            <person name="Brami D."/>
            <person name="Johnson J."/>
            <person name="Hostetler J."/>
            <person name="Hannick L."/>
            <person name="Clark T."/>
            <person name="Cassidy-Hanley D."/>
            <person name="Inman J."/>
        </authorList>
    </citation>
    <scope>NUCLEOTIDE SEQUENCE [LARGE SCALE GENOMIC DNA]</scope>
    <source>
        <strain evidence="2 3">G5</strain>
    </source>
</reference>
<keyword evidence="1" id="KW-1133">Transmembrane helix</keyword>
<feature type="transmembrane region" description="Helical" evidence="1">
    <location>
        <begin position="193"/>
        <end position="216"/>
    </location>
</feature>
<gene>
    <name evidence="2" type="ORF">IMG5_149060</name>
</gene>
<dbReference type="EMBL" id="GL984108">
    <property type="protein sequence ID" value="EGR29755.1"/>
    <property type="molecule type" value="Genomic_DNA"/>
</dbReference>
<sequence length="219" mass="24386">MAEFVKETNQQELKINKQIAELVIQEIQSSQKKSPKASEAEKNYVKIPSITFFHKFTFALLGISALTGLNAILNALHFFQDKFPKNNFVDVAFYFPIPIMCSNFLVGVTLTIIGHNIPFEKSIPFSLRGAILSLISLCLVSVYLQQTQAGIILVFIILIFQGTMDSIANNSSVAISGATQSRLLTTNSKDRDFINYVNVFFLTFGITIGTIMAVVFEKK</sequence>
<evidence type="ECO:0000256" key="1">
    <source>
        <dbReference type="SAM" id="Phobius"/>
    </source>
</evidence>
<dbReference type="GeneID" id="14905863"/>
<dbReference type="EC" id="3.5.1.28" evidence="2"/>
<keyword evidence="1" id="KW-0472">Membrane</keyword>
<dbReference type="RefSeq" id="XP_004030991.1">
    <property type="nucleotide sequence ID" value="XM_004030943.1"/>
</dbReference>
<keyword evidence="1" id="KW-0812">Transmembrane</keyword>
<evidence type="ECO:0000313" key="3">
    <source>
        <dbReference type="Proteomes" id="UP000008983"/>
    </source>
</evidence>
<feature type="transmembrane region" description="Helical" evidence="1">
    <location>
        <begin position="150"/>
        <end position="172"/>
    </location>
</feature>
<dbReference type="GO" id="GO:0008745">
    <property type="term" value="F:N-acetylmuramoyl-L-alanine amidase activity"/>
    <property type="evidence" value="ECO:0007669"/>
    <property type="project" value="UniProtKB-EC"/>
</dbReference>
<dbReference type="OrthoDB" id="427043at2759"/>
<accession>G0QYE6</accession>
<keyword evidence="2" id="KW-0378">Hydrolase</keyword>
<protein>
    <submittedName>
        <fullName evidence="2">Nucleoside transporter family protein, putative</fullName>
        <ecNumber evidence="2">3.5.1.28</ecNumber>
    </submittedName>
</protein>
<dbReference type="InParanoid" id="G0QYE6"/>
<keyword evidence="3" id="KW-1185">Reference proteome</keyword>
<dbReference type="Proteomes" id="UP000008983">
    <property type="component" value="Unassembled WGS sequence"/>
</dbReference>
<feature type="transmembrane region" description="Helical" evidence="1">
    <location>
        <begin position="91"/>
        <end position="113"/>
    </location>
</feature>
<dbReference type="AlphaFoldDB" id="G0QYE6"/>
<proteinExistence type="predicted"/>
<organism evidence="2 3">
    <name type="scientific">Ichthyophthirius multifiliis</name>
    <name type="common">White spot disease agent</name>
    <name type="synonym">Ich</name>
    <dbReference type="NCBI Taxonomy" id="5932"/>
    <lineage>
        <taxon>Eukaryota</taxon>
        <taxon>Sar</taxon>
        <taxon>Alveolata</taxon>
        <taxon>Ciliophora</taxon>
        <taxon>Intramacronucleata</taxon>
        <taxon>Oligohymenophorea</taxon>
        <taxon>Hymenostomatida</taxon>
        <taxon>Ophryoglenina</taxon>
        <taxon>Ichthyophthirius</taxon>
    </lineage>
</organism>
<feature type="transmembrane region" description="Helical" evidence="1">
    <location>
        <begin position="56"/>
        <end position="79"/>
    </location>
</feature>